<dbReference type="InterPro" id="IPR009061">
    <property type="entry name" value="DNA-bd_dom_put_sf"/>
</dbReference>
<protein>
    <submittedName>
        <fullName evidence="2">Helix-turn-helix domain-containing protein</fullName>
    </submittedName>
</protein>
<organism evidence="2 3">
    <name type="scientific">Cohnella faecalis</name>
    <dbReference type="NCBI Taxonomy" id="2315694"/>
    <lineage>
        <taxon>Bacteria</taxon>
        <taxon>Bacillati</taxon>
        <taxon>Bacillota</taxon>
        <taxon>Bacilli</taxon>
        <taxon>Bacillales</taxon>
        <taxon>Paenibacillaceae</taxon>
        <taxon>Cohnella</taxon>
    </lineage>
</organism>
<dbReference type="EMBL" id="QXJM01000048">
    <property type="protein sequence ID" value="RIE00809.1"/>
    <property type="molecule type" value="Genomic_DNA"/>
</dbReference>
<evidence type="ECO:0000259" key="1">
    <source>
        <dbReference type="Pfam" id="PF12728"/>
    </source>
</evidence>
<dbReference type="PANTHER" id="PTHR30024">
    <property type="entry name" value="ALIPHATIC SULFONATES-BINDING PROTEIN-RELATED"/>
    <property type="match status" value="1"/>
</dbReference>
<dbReference type="InterPro" id="IPR041657">
    <property type="entry name" value="HTH_17"/>
</dbReference>
<comment type="caution">
    <text evidence="2">The sequence shown here is derived from an EMBL/GenBank/DDBJ whole genome shotgun (WGS) entry which is preliminary data.</text>
</comment>
<dbReference type="Gene3D" id="3.40.190.10">
    <property type="entry name" value="Periplasmic binding protein-like II"/>
    <property type="match status" value="2"/>
</dbReference>
<accession>A0A398CI29</accession>
<evidence type="ECO:0000313" key="3">
    <source>
        <dbReference type="Proteomes" id="UP000266340"/>
    </source>
</evidence>
<gene>
    <name evidence="2" type="ORF">D3H35_26855</name>
</gene>
<dbReference type="Pfam" id="PF12728">
    <property type="entry name" value="HTH_17"/>
    <property type="match status" value="1"/>
</dbReference>
<sequence length="403" mass="44567">MTMPNRQFDLLTLQQAMDILGVSRATIDRWRKDKRLPYVKIGKEIFVEEKKLHSWMQTFSQGNAEPLAKETPSASPRLVTIGYQSGAALLWSPLIIRKLGLFEEQLQRLCPDENIRIEWVHAPNGIELVEELIAGRVRIASVGDFPMMMSMALSRVLTKFKPVLLAFDGKTPVGEGISLVVPSSRSSRKPLSAASIATVGHSSASFRLDEWTNALDLRTPPIIHRGMSDCLDGIVGGSLDASVLWEPYLSWAKMAGAGVTVSGEGTGNDYLTGLLADDRWAQDNEAVTVAYLAAHLQAHQFIRNSPDMAARLIHGATGYPVEVVAKAISKIRWDASLYNRDLQTLESLDKEDPVRFPESQPKPGVSRHLPIRKPYLHYAADSLKLPALPDAPLPGDWSEQPIY</sequence>
<dbReference type="SUPFAM" id="SSF53850">
    <property type="entry name" value="Periplasmic binding protein-like II"/>
    <property type="match status" value="1"/>
</dbReference>
<dbReference type="AlphaFoldDB" id="A0A398CI29"/>
<feature type="domain" description="Helix-turn-helix" evidence="1">
    <location>
        <begin position="10"/>
        <end position="57"/>
    </location>
</feature>
<evidence type="ECO:0000313" key="2">
    <source>
        <dbReference type="EMBL" id="RIE00809.1"/>
    </source>
</evidence>
<keyword evidence="3" id="KW-1185">Reference proteome</keyword>
<dbReference type="SUPFAM" id="SSF46955">
    <property type="entry name" value="Putative DNA-binding domain"/>
    <property type="match status" value="1"/>
</dbReference>
<name>A0A398CI29_9BACL</name>
<proteinExistence type="predicted"/>
<reference evidence="2 3" key="1">
    <citation type="submission" date="2018-09" db="EMBL/GenBank/DDBJ databases">
        <title>Cohnella cavernae sp. nov., isolated from a karst cave.</title>
        <authorList>
            <person name="Zhu H."/>
        </authorList>
    </citation>
    <scope>NUCLEOTIDE SEQUENCE [LARGE SCALE GENOMIC DNA]</scope>
    <source>
        <strain evidence="2 3">K2E09-144</strain>
    </source>
</reference>
<dbReference type="Proteomes" id="UP000266340">
    <property type="component" value="Unassembled WGS sequence"/>
</dbReference>
<dbReference type="PANTHER" id="PTHR30024:SF42">
    <property type="entry name" value="ALIPHATIC SULFONATES-BINDING PROTEIN-RELATED"/>
    <property type="match status" value="1"/>
</dbReference>